<organism evidence="1 2">
    <name type="scientific">Massilia atriviolacea</name>
    <dbReference type="NCBI Taxonomy" id="2495579"/>
    <lineage>
        <taxon>Bacteria</taxon>
        <taxon>Pseudomonadati</taxon>
        <taxon>Pseudomonadota</taxon>
        <taxon>Betaproteobacteria</taxon>
        <taxon>Burkholderiales</taxon>
        <taxon>Oxalobacteraceae</taxon>
        <taxon>Telluria group</taxon>
        <taxon>Massilia</taxon>
    </lineage>
</organism>
<protein>
    <submittedName>
        <fullName evidence="1">Uncharacterized protein</fullName>
    </submittedName>
</protein>
<gene>
    <name evidence="1" type="ORF">EJB06_02325</name>
</gene>
<comment type="caution">
    <text evidence="1">The sequence shown here is derived from an EMBL/GenBank/DDBJ whole genome shotgun (WGS) entry which is preliminary data.</text>
</comment>
<name>A0A430HTT8_9BURK</name>
<reference evidence="1 2" key="1">
    <citation type="submission" date="2018-12" db="EMBL/GenBank/DDBJ databases">
        <authorList>
            <person name="Yang E."/>
        </authorList>
    </citation>
    <scope>NUCLEOTIDE SEQUENCE [LARGE SCALE GENOMIC DNA]</scope>
    <source>
        <strain evidence="1 2">SOD</strain>
    </source>
</reference>
<proteinExistence type="predicted"/>
<keyword evidence="2" id="KW-1185">Reference proteome</keyword>
<accession>A0A430HTT8</accession>
<evidence type="ECO:0000313" key="1">
    <source>
        <dbReference type="EMBL" id="RSZ60993.1"/>
    </source>
</evidence>
<evidence type="ECO:0000313" key="2">
    <source>
        <dbReference type="Proteomes" id="UP000278085"/>
    </source>
</evidence>
<dbReference type="Proteomes" id="UP000278085">
    <property type="component" value="Unassembled WGS sequence"/>
</dbReference>
<dbReference type="EMBL" id="RXLQ01000001">
    <property type="protein sequence ID" value="RSZ60993.1"/>
    <property type="molecule type" value="Genomic_DNA"/>
</dbReference>
<sequence length="118" mass="13295">MRKPLCLAGNTRRSLDGDVAVNHQQDATLIAQFLELHGADRDIAFDPYQCRILVQIAEARAAIHLVFCRFFAFRHLGKALDKIVDTDARIIVPGCQCGIICMHRDPDIGCRCRRDYIG</sequence>
<dbReference type="AlphaFoldDB" id="A0A430HTT8"/>
<dbReference type="RefSeq" id="WP_126072377.1">
    <property type="nucleotide sequence ID" value="NZ_CP051166.1"/>
</dbReference>